<keyword evidence="3" id="KW-1185">Reference proteome</keyword>
<accession>A0AAN7QUL8</accession>
<evidence type="ECO:0000313" key="3">
    <source>
        <dbReference type="Proteomes" id="UP001346149"/>
    </source>
</evidence>
<dbReference type="EMBL" id="JAXQNO010000018">
    <property type="protein sequence ID" value="KAK4776495.1"/>
    <property type="molecule type" value="Genomic_DNA"/>
</dbReference>
<protein>
    <submittedName>
        <fullName evidence="2">Uncharacterized protein</fullName>
    </submittedName>
</protein>
<feature type="region of interest" description="Disordered" evidence="1">
    <location>
        <begin position="1"/>
        <end position="24"/>
    </location>
</feature>
<gene>
    <name evidence="2" type="ORF">SAY86_005183</name>
</gene>
<proteinExistence type="predicted"/>
<reference evidence="2 3" key="1">
    <citation type="journal article" date="2023" name="Hortic Res">
        <title>Pangenome of water caltrop reveals structural variations and asymmetric subgenome divergence after allopolyploidization.</title>
        <authorList>
            <person name="Zhang X."/>
            <person name="Chen Y."/>
            <person name="Wang L."/>
            <person name="Yuan Y."/>
            <person name="Fang M."/>
            <person name="Shi L."/>
            <person name="Lu R."/>
            <person name="Comes H.P."/>
            <person name="Ma Y."/>
            <person name="Chen Y."/>
            <person name="Huang G."/>
            <person name="Zhou Y."/>
            <person name="Zheng Z."/>
            <person name="Qiu Y."/>
        </authorList>
    </citation>
    <scope>NUCLEOTIDE SEQUENCE [LARGE SCALE GENOMIC DNA]</scope>
    <source>
        <strain evidence="2">F231</strain>
    </source>
</reference>
<sequence length="124" mass="13664">MTSMHKVEGNKAPPPHPPHHHPTFSESTIQVLSKMKDLRLQKRCSFTKRFCWVVMGSLQIELNLFWSTTTAAPEAAAAAAAMVGYQGNCHIIKHRSGWGIMARCLPSGEQIAAIPKGDPFRLNG</sequence>
<evidence type="ECO:0000256" key="1">
    <source>
        <dbReference type="SAM" id="MobiDB-lite"/>
    </source>
</evidence>
<dbReference type="AlphaFoldDB" id="A0AAN7QUL8"/>
<dbReference type="Proteomes" id="UP001346149">
    <property type="component" value="Unassembled WGS sequence"/>
</dbReference>
<organism evidence="2 3">
    <name type="scientific">Trapa natans</name>
    <name type="common">Water chestnut</name>
    <dbReference type="NCBI Taxonomy" id="22666"/>
    <lineage>
        <taxon>Eukaryota</taxon>
        <taxon>Viridiplantae</taxon>
        <taxon>Streptophyta</taxon>
        <taxon>Embryophyta</taxon>
        <taxon>Tracheophyta</taxon>
        <taxon>Spermatophyta</taxon>
        <taxon>Magnoliopsida</taxon>
        <taxon>eudicotyledons</taxon>
        <taxon>Gunneridae</taxon>
        <taxon>Pentapetalae</taxon>
        <taxon>rosids</taxon>
        <taxon>malvids</taxon>
        <taxon>Myrtales</taxon>
        <taxon>Lythraceae</taxon>
        <taxon>Trapa</taxon>
    </lineage>
</organism>
<name>A0AAN7QUL8_TRANT</name>
<comment type="caution">
    <text evidence="2">The sequence shown here is derived from an EMBL/GenBank/DDBJ whole genome shotgun (WGS) entry which is preliminary data.</text>
</comment>
<evidence type="ECO:0000313" key="2">
    <source>
        <dbReference type="EMBL" id="KAK4776495.1"/>
    </source>
</evidence>